<reference evidence="1 2" key="1">
    <citation type="journal article" date="2019" name="Int. J. Syst. Evol. Microbiol.">
        <title>The Global Catalogue of Microorganisms (GCM) 10K type strain sequencing project: providing services to taxonomists for standard genome sequencing and annotation.</title>
        <authorList>
            <consortium name="The Broad Institute Genomics Platform"/>
            <consortium name="The Broad Institute Genome Sequencing Center for Infectious Disease"/>
            <person name="Wu L."/>
            <person name="Ma J."/>
        </authorList>
    </citation>
    <scope>NUCLEOTIDE SEQUENCE [LARGE SCALE GENOMIC DNA]</scope>
    <source>
        <strain evidence="1 2">JCM 11813</strain>
    </source>
</reference>
<evidence type="ECO:0000313" key="1">
    <source>
        <dbReference type="EMBL" id="GAA1149490.1"/>
    </source>
</evidence>
<protein>
    <submittedName>
        <fullName evidence="1">Uncharacterized protein</fullName>
    </submittedName>
</protein>
<organism evidence="1 2">
    <name type="scientific">Nocardioides aquiterrae</name>
    <dbReference type="NCBI Taxonomy" id="203799"/>
    <lineage>
        <taxon>Bacteria</taxon>
        <taxon>Bacillati</taxon>
        <taxon>Actinomycetota</taxon>
        <taxon>Actinomycetes</taxon>
        <taxon>Propionibacteriales</taxon>
        <taxon>Nocardioidaceae</taxon>
        <taxon>Nocardioides</taxon>
    </lineage>
</organism>
<sequence>MTNERNRDRSHRPTTHRRLEVVKPMTNTQDDGESRTPEKIAELFAIAGREVEAIEQLTGCVAQLHEVQAAKAQLVSLTPAEVRAALEFRRGGIGEAQ</sequence>
<gene>
    <name evidence="1" type="ORF">GCM10009606_30290</name>
</gene>
<name>A0ABN1UGF8_9ACTN</name>
<dbReference type="Proteomes" id="UP001499979">
    <property type="component" value="Unassembled WGS sequence"/>
</dbReference>
<accession>A0ABN1UGF8</accession>
<evidence type="ECO:0000313" key="2">
    <source>
        <dbReference type="Proteomes" id="UP001499979"/>
    </source>
</evidence>
<comment type="caution">
    <text evidence="1">The sequence shown here is derived from an EMBL/GenBank/DDBJ whole genome shotgun (WGS) entry which is preliminary data.</text>
</comment>
<dbReference type="EMBL" id="BAAAJE010000015">
    <property type="protein sequence ID" value="GAA1149490.1"/>
    <property type="molecule type" value="Genomic_DNA"/>
</dbReference>
<keyword evidence="2" id="KW-1185">Reference proteome</keyword>
<proteinExistence type="predicted"/>